<dbReference type="CTD" id="557454"/>
<dbReference type="GO" id="GO:0007601">
    <property type="term" value="P:visual perception"/>
    <property type="evidence" value="ECO:0007669"/>
    <property type="project" value="TreeGrafter"/>
</dbReference>
<proteinExistence type="inferred from homology"/>
<keyword evidence="7" id="KW-1185">Reference proteome</keyword>
<reference evidence="7" key="1">
    <citation type="journal article" date="2016" name="Nat. Commun.">
        <title>The channel catfish genome sequence provides insights into the evolution of scale formation in teleosts.</title>
        <authorList>
            <person name="Liu Z."/>
            <person name="Liu S."/>
            <person name="Yao J."/>
            <person name="Bao L."/>
            <person name="Zhang J."/>
            <person name="Li Y."/>
            <person name="Jiang C."/>
            <person name="Sun L."/>
            <person name="Wang R."/>
            <person name="Zhang Y."/>
            <person name="Zhou T."/>
            <person name="Zeng Q."/>
            <person name="Fu Q."/>
            <person name="Gao S."/>
            <person name="Li N."/>
            <person name="Koren S."/>
            <person name="Jiang Y."/>
            <person name="Zimin A."/>
            <person name="Xu P."/>
            <person name="Phillippy A.M."/>
            <person name="Geng X."/>
            <person name="Song L."/>
            <person name="Sun F."/>
            <person name="Li C."/>
            <person name="Wang X."/>
            <person name="Chen A."/>
            <person name="Jin Y."/>
            <person name="Yuan Z."/>
            <person name="Yang Y."/>
            <person name="Tan S."/>
            <person name="Peatman E."/>
            <person name="Lu J."/>
            <person name="Qin Z."/>
            <person name="Dunham R."/>
            <person name="Li Z."/>
            <person name="Sonstegard T."/>
            <person name="Feng J."/>
            <person name="Danzmann R.G."/>
            <person name="Schroeder S."/>
            <person name="Scheffler B."/>
            <person name="Duke M.V."/>
            <person name="Ballard L."/>
            <person name="Kucuktas H."/>
            <person name="Kaltenboeck L."/>
            <person name="Liu H."/>
            <person name="Armbruster J."/>
            <person name="Xie Y."/>
            <person name="Kirby M.L."/>
            <person name="Tian Y."/>
            <person name="Flanagan M.E."/>
            <person name="Mu W."/>
            <person name="Waldbieser G.C."/>
        </authorList>
    </citation>
    <scope>NUCLEOTIDE SEQUENCE [LARGE SCALE GENOMIC DNA]</scope>
    <source>
        <strain evidence="7">SDA103</strain>
    </source>
</reference>
<protein>
    <submittedName>
        <fullName evidence="8">Protein unc-119 homolog A</fullName>
    </submittedName>
</protein>
<evidence type="ECO:0000256" key="3">
    <source>
        <dbReference type="ARBA" id="ARBA00022927"/>
    </source>
</evidence>
<dbReference type="GeneID" id="108280499"/>
<dbReference type="Proteomes" id="UP000221080">
    <property type="component" value="Chromosome 2"/>
</dbReference>
<dbReference type="InterPro" id="IPR037036">
    <property type="entry name" value="PDED_dom_sf"/>
</dbReference>
<evidence type="ECO:0000256" key="4">
    <source>
        <dbReference type="ARBA" id="ARBA00023121"/>
    </source>
</evidence>
<dbReference type="PANTHER" id="PTHR12951">
    <property type="entry name" value="RETINAL PROTEIN 4"/>
    <property type="match status" value="1"/>
</dbReference>
<evidence type="ECO:0000259" key="6">
    <source>
        <dbReference type="Pfam" id="PF05351"/>
    </source>
</evidence>
<dbReference type="OrthoDB" id="10248777at2759"/>
<dbReference type="RefSeq" id="XP_017351023.1">
    <property type="nucleotide sequence ID" value="XM_017495534.3"/>
</dbReference>
<dbReference type="GO" id="GO:0045171">
    <property type="term" value="C:intercellular bridge"/>
    <property type="evidence" value="ECO:0007669"/>
    <property type="project" value="TreeGrafter"/>
</dbReference>
<dbReference type="GO" id="GO:0000281">
    <property type="term" value="P:mitotic cytokinesis"/>
    <property type="evidence" value="ECO:0007669"/>
    <property type="project" value="TreeGrafter"/>
</dbReference>
<dbReference type="FunFam" id="2.70.50.40:FF:000004">
    <property type="entry name" value="protein unc-119 homolog A isoform X3"/>
    <property type="match status" value="1"/>
</dbReference>
<dbReference type="GO" id="GO:0051233">
    <property type="term" value="C:spindle midzone"/>
    <property type="evidence" value="ECO:0007669"/>
    <property type="project" value="TreeGrafter"/>
</dbReference>
<feature type="compositionally biased region" description="Basic and acidic residues" evidence="5">
    <location>
        <begin position="76"/>
        <end position="85"/>
    </location>
</feature>
<comment type="similarity">
    <text evidence="1">Belongs to the PDE6D/unc-119 family.</text>
</comment>
<evidence type="ECO:0000256" key="1">
    <source>
        <dbReference type="ARBA" id="ARBA00008102"/>
    </source>
</evidence>
<gene>
    <name evidence="8" type="primary">unc119.2</name>
</gene>
<feature type="domain" description="GMP phosphodiesterase delta subunit" evidence="6">
    <location>
        <begin position="143"/>
        <end position="295"/>
    </location>
</feature>
<dbReference type="GO" id="GO:0007399">
    <property type="term" value="P:nervous system development"/>
    <property type="evidence" value="ECO:0007669"/>
    <property type="project" value="TreeGrafter"/>
</dbReference>
<dbReference type="InterPro" id="IPR014756">
    <property type="entry name" value="Ig_E-set"/>
</dbReference>
<keyword evidence="4" id="KW-0446">Lipid-binding</keyword>
<dbReference type="GO" id="GO:2001287">
    <property type="term" value="P:negative regulation of caveolin-mediated endocytosis"/>
    <property type="evidence" value="ECO:0007669"/>
    <property type="project" value="TreeGrafter"/>
</dbReference>
<dbReference type="InterPro" id="IPR051519">
    <property type="entry name" value="PDE6D_unc-119_myristoyl-bd"/>
</dbReference>
<dbReference type="InterPro" id="IPR008015">
    <property type="entry name" value="PDED_dom"/>
</dbReference>
<dbReference type="GO" id="GO:0000922">
    <property type="term" value="C:spindle pole"/>
    <property type="evidence" value="ECO:0007669"/>
    <property type="project" value="TreeGrafter"/>
</dbReference>
<keyword evidence="3" id="KW-0653">Protein transport</keyword>
<keyword evidence="2" id="KW-0813">Transport</keyword>
<dbReference type="GO" id="GO:0042953">
    <property type="term" value="P:lipoprotein transport"/>
    <property type="evidence" value="ECO:0007669"/>
    <property type="project" value="TreeGrafter"/>
</dbReference>
<sequence length="301" mass="34885">MDSEEEKARETSPERREESEEMEDEAGDVTREKEDGESEEDEAGDVMGQNEDEEGEEDKEREDEEGEEDEAGDMTGQKEDEERGDVTGQMKDTEEWNGFLSGGVTVRGRGDEVVVDWKPGDPVTPQYVLTLAGYTQDYLCSPEENVYNISFSRFRIRDLEQGSVILDLKRHCPTEIKDVLETEAGRFIQYHFTPSFLNLKEIGATLEFTVGSKAVNRFRLIERHYFRELPLKTFDFEIGFCIPYSRNTCEHIYSLPDLDTHTIEEMIAHPFETRSDSFYFANNKLIMHHKAEYSFRETRSE</sequence>
<dbReference type="GO" id="GO:0008289">
    <property type="term" value="F:lipid binding"/>
    <property type="evidence" value="ECO:0007669"/>
    <property type="project" value="UniProtKB-KW"/>
</dbReference>
<dbReference type="GO" id="GO:1900186">
    <property type="term" value="P:negative regulation of clathrin-dependent endocytosis"/>
    <property type="evidence" value="ECO:0007669"/>
    <property type="project" value="TreeGrafter"/>
</dbReference>
<dbReference type="AlphaFoldDB" id="A0A2D0T812"/>
<dbReference type="STRING" id="7998.ENSIPUP00000011002"/>
<evidence type="ECO:0000313" key="8">
    <source>
        <dbReference type="RefSeq" id="XP_017351023.1"/>
    </source>
</evidence>
<evidence type="ECO:0000256" key="5">
    <source>
        <dbReference type="SAM" id="MobiDB-lite"/>
    </source>
</evidence>
<feature type="compositionally biased region" description="Acidic residues" evidence="5">
    <location>
        <begin position="35"/>
        <end position="72"/>
    </location>
</feature>
<feature type="compositionally biased region" description="Basic and acidic residues" evidence="5">
    <location>
        <begin position="1"/>
        <end position="18"/>
    </location>
</feature>
<dbReference type="SUPFAM" id="SSF81296">
    <property type="entry name" value="E set domains"/>
    <property type="match status" value="1"/>
</dbReference>
<reference evidence="8" key="2">
    <citation type="submission" date="2025-08" db="UniProtKB">
        <authorList>
            <consortium name="RefSeq"/>
        </authorList>
    </citation>
    <scope>IDENTIFICATION</scope>
    <source>
        <tissue evidence="8">Blood</tissue>
    </source>
</reference>
<dbReference type="Gene3D" id="2.70.50.40">
    <property type="entry name" value="GMP phosphodiesterase, delta subunit"/>
    <property type="match status" value="1"/>
</dbReference>
<feature type="region of interest" description="Disordered" evidence="5">
    <location>
        <begin position="1"/>
        <end position="93"/>
    </location>
</feature>
<organism evidence="7 8">
    <name type="scientific">Ictalurus punctatus</name>
    <name type="common">Channel catfish</name>
    <name type="synonym">Silurus punctatus</name>
    <dbReference type="NCBI Taxonomy" id="7998"/>
    <lineage>
        <taxon>Eukaryota</taxon>
        <taxon>Metazoa</taxon>
        <taxon>Chordata</taxon>
        <taxon>Craniata</taxon>
        <taxon>Vertebrata</taxon>
        <taxon>Euteleostomi</taxon>
        <taxon>Actinopterygii</taxon>
        <taxon>Neopterygii</taxon>
        <taxon>Teleostei</taxon>
        <taxon>Ostariophysi</taxon>
        <taxon>Siluriformes</taxon>
        <taxon>Ictaluridae</taxon>
        <taxon>Ictalurus</taxon>
    </lineage>
</organism>
<dbReference type="GO" id="GO:0005813">
    <property type="term" value="C:centrosome"/>
    <property type="evidence" value="ECO:0007669"/>
    <property type="project" value="TreeGrafter"/>
</dbReference>
<dbReference type="KEGG" id="ipu:108280499"/>
<evidence type="ECO:0000256" key="2">
    <source>
        <dbReference type="ARBA" id="ARBA00022448"/>
    </source>
</evidence>
<evidence type="ECO:0000313" key="7">
    <source>
        <dbReference type="Proteomes" id="UP000221080"/>
    </source>
</evidence>
<dbReference type="Pfam" id="PF05351">
    <property type="entry name" value="GMP_PDE_delta"/>
    <property type="match status" value="1"/>
</dbReference>
<name>A0A2D0T812_ICTPU</name>
<dbReference type="PANTHER" id="PTHR12951:SF6">
    <property type="entry name" value="PROTEIN UNC-119 HOMOLOG B"/>
    <property type="match status" value="1"/>
</dbReference>
<accession>A0A2D0T812</accession>